<evidence type="ECO:0000313" key="6">
    <source>
        <dbReference type="EMBL" id="CAB3363649.1"/>
    </source>
</evidence>
<dbReference type="GO" id="GO:0010494">
    <property type="term" value="C:cytoplasmic stress granule"/>
    <property type="evidence" value="ECO:0007669"/>
    <property type="project" value="UniProtKB-SubCell"/>
</dbReference>
<gene>
    <name evidence="6" type="ORF">CLODIP_2_CD09931</name>
</gene>
<evidence type="ECO:0000256" key="5">
    <source>
        <dbReference type="ARBA" id="ARBA00023242"/>
    </source>
</evidence>
<evidence type="ECO:0000256" key="3">
    <source>
        <dbReference type="ARBA" id="ARBA00010821"/>
    </source>
</evidence>
<dbReference type="OrthoDB" id="9983138at2759"/>
<evidence type="ECO:0000256" key="4">
    <source>
        <dbReference type="ARBA" id="ARBA00022490"/>
    </source>
</evidence>
<evidence type="ECO:0000256" key="2">
    <source>
        <dbReference type="ARBA" id="ARBA00004210"/>
    </source>
</evidence>
<dbReference type="Pfam" id="PF14799">
    <property type="entry name" value="FAM195"/>
    <property type="match status" value="1"/>
</dbReference>
<dbReference type="InterPro" id="IPR029428">
    <property type="entry name" value="MCRIP"/>
</dbReference>
<name>A0A8S1CEC3_9INSE</name>
<keyword evidence="5" id="KW-0539">Nucleus</keyword>
<keyword evidence="4" id="KW-0963">Cytoplasm</keyword>
<sequence length="145" mass="17043">MYTVSKGQSKIVEKTRRVGIGQKIERLDSRDHYRRTAECNGNGEEGHIMNQPKPVFNSNISKKFASQKSRQEEITPQHKEMINYVHDSWNLVSEEMDAHDKNQNKNGTVAYFECSEECRELQDFKPFDLENWWGKRIFSKITESL</sequence>
<protein>
    <submittedName>
        <fullName evidence="6">Uncharacterized protein</fullName>
    </submittedName>
</protein>
<accession>A0A8S1CEC3</accession>
<dbReference type="GO" id="GO:0005634">
    <property type="term" value="C:nucleus"/>
    <property type="evidence" value="ECO:0007669"/>
    <property type="project" value="UniProtKB-SubCell"/>
</dbReference>
<evidence type="ECO:0000313" key="7">
    <source>
        <dbReference type="Proteomes" id="UP000494165"/>
    </source>
</evidence>
<comment type="caution">
    <text evidence="6">The sequence shown here is derived from an EMBL/GenBank/DDBJ whole genome shotgun (WGS) entry which is preliminary data.</text>
</comment>
<comment type="subcellular location">
    <subcellularLocation>
        <location evidence="2">Cytoplasm</location>
        <location evidence="2">Stress granule</location>
    </subcellularLocation>
    <subcellularLocation>
        <location evidence="1">Nucleus</location>
    </subcellularLocation>
</comment>
<comment type="similarity">
    <text evidence="3">Belongs to the MCRIP family.</text>
</comment>
<evidence type="ECO:0000256" key="1">
    <source>
        <dbReference type="ARBA" id="ARBA00004123"/>
    </source>
</evidence>
<dbReference type="Proteomes" id="UP000494165">
    <property type="component" value="Unassembled WGS sequence"/>
</dbReference>
<reference evidence="6 7" key="1">
    <citation type="submission" date="2020-04" db="EMBL/GenBank/DDBJ databases">
        <authorList>
            <person name="Alioto T."/>
            <person name="Alioto T."/>
            <person name="Gomez Garrido J."/>
        </authorList>
    </citation>
    <scope>NUCLEOTIDE SEQUENCE [LARGE SCALE GENOMIC DNA]</scope>
</reference>
<keyword evidence="7" id="KW-1185">Reference proteome</keyword>
<dbReference type="EMBL" id="CADEPI010000013">
    <property type="protein sequence ID" value="CAB3363649.1"/>
    <property type="molecule type" value="Genomic_DNA"/>
</dbReference>
<dbReference type="AlphaFoldDB" id="A0A8S1CEC3"/>
<proteinExistence type="inferred from homology"/>
<organism evidence="6 7">
    <name type="scientific">Cloeon dipterum</name>
    <dbReference type="NCBI Taxonomy" id="197152"/>
    <lineage>
        <taxon>Eukaryota</taxon>
        <taxon>Metazoa</taxon>
        <taxon>Ecdysozoa</taxon>
        <taxon>Arthropoda</taxon>
        <taxon>Hexapoda</taxon>
        <taxon>Insecta</taxon>
        <taxon>Pterygota</taxon>
        <taxon>Palaeoptera</taxon>
        <taxon>Ephemeroptera</taxon>
        <taxon>Pisciforma</taxon>
        <taxon>Baetidae</taxon>
        <taxon>Cloeon</taxon>
    </lineage>
</organism>